<dbReference type="Pfam" id="PF21597">
    <property type="entry name" value="TetR_C_43"/>
    <property type="match status" value="1"/>
</dbReference>
<keyword evidence="2 4" id="KW-0238">DNA-binding</keyword>
<evidence type="ECO:0000256" key="4">
    <source>
        <dbReference type="PROSITE-ProRule" id="PRU00335"/>
    </source>
</evidence>
<dbReference type="InterPro" id="IPR009057">
    <property type="entry name" value="Homeodomain-like_sf"/>
</dbReference>
<dbReference type="PROSITE" id="PS50977">
    <property type="entry name" value="HTH_TETR_2"/>
    <property type="match status" value="1"/>
</dbReference>
<gene>
    <name evidence="6" type="ORF">OJ962_02500</name>
</gene>
<evidence type="ECO:0000256" key="1">
    <source>
        <dbReference type="ARBA" id="ARBA00023015"/>
    </source>
</evidence>
<proteinExistence type="predicted"/>
<dbReference type="InterPro" id="IPR036271">
    <property type="entry name" value="Tet_transcr_reg_TetR-rel_C_sf"/>
</dbReference>
<dbReference type="SUPFAM" id="SSF48498">
    <property type="entry name" value="Tetracyclin repressor-like, C-terminal domain"/>
    <property type="match status" value="1"/>
</dbReference>
<dbReference type="Gene3D" id="1.10.357.10">
    <property type="entry name" value="Tetracycline Repressor, domain 2"/>
    <property type="match status" value="1"/>
</dbReference>
<comment type="caution">
    <text evidence="6">The sequence shown here is derived from an EMBL/GenBank/DDBJ whole genome shotgun (WGS) entry which is preliminary data.</text>
</comment>
<accession>A0ABT4RCX2</accession>
<evidence type="ECO:0000259" key="5">
    <source>
        <dbReference type="PROSITE" id="PS50977"/>
    </source>
</evidence>
<name>A0ABT4RCX2_9ACTN</name>
<dbReference type="InterPro" id="IPR001647">
    <property type="entry name" value="HTH_TetR"/>
</dbReference>
<reference evidence="6" key="1">
    <citation type="submission" date="2022-10" db="EMBL/GenBank/DDBJ databases">
        <title>The WGS of Solirubrobacter sp. CPCC 204708.</title>
        <authorList>
            <person name="Jiang Z."/>
        </authorList>
    </citation>
    <scope>NUCLEOTIDE SEQUENCE</scope>
    <source>
        <strain evidence="6">CPCC 204708</strain>
    </source>
</reference>
<dbReference type="PRINTS" id="PR00455">
    <property type="entry name" value="HTHTETR"/>
</dbReference>
<organism evidence="6 7">
    <name type="scientific">Solirubrobacter deserti</name>
    <dbReference type="NCBI Taxonomy" id="2282478"/>
    <lineage>
        <taxon>Bacteria</taxon>
        <taxon>Bacillati</taxon>
        <taxon>Actinomycetota</taxon>
        <taxon>Thermoleophilia</taxon>
        <taxon>Solirubrobacterales</taxon>
        <taxon>Solirubrobacteraceae</taxon>
        <taxon>Solirubrobacter</taxon>
    </lineage>
</organism>
<dbReference type="InterPro" id="IPR050109">
    <property type="entry name" value="HTH-type_TetR-like_transc_reg"/>
</dbReference>
<evidence type="ECO:0000256" key="2">
    <source>
        <dbReference type="ARBA" id="ARBA00023125"/>
    </source>
</evidence>
<protein>
    <submittedName>
        <fullName evidence="6">TetR/AcrR family transcriptional regulator</fullName>
    </submittedName>
</protein>
<evidence type="ECO:0000313" key="7">
    <source>
        <dbReference type="Proteomes" id="UP001147700"/>
    </source>
</evidence>
<dbReference type="Proteomes" id="UP001147700">
    <property type="component" value="Unassembled WGS sequence"/>
</dbReference>
<feature type="DNA-binding region" description="H-T-H motif" evidence="4">
    <location>
        <begin position="44"/>
        <end position="63"/>
    </location>
</feature>
<sequence length="190" mass="20857">MSTPTRPILDIAARRPHRADARRNFDAVLAAAREAFAAHGTDASLEDIARRANVGIGTLYRNFPTRQDLLEAVYAGEVQELCLGAQAVAELEPWEAFTTWVDSFARYVPTKLALLQALNKDSEIFRACKSAMLASALPIFERAQQAGALRPDVELDDVLRMISGMIGSTYADDAQRQRVLGIALDGLRAR</sequence>
<keyword evidence="7" id="KW-1185">Reference proteome</keyword>
<feature type="domain" description="HTH tetR-type" evidence="5">
    <location>
        <begin position="22"/>
        <end position="81"/>
    </location>
</feature>
<dbReference type="EMBL" id="JAPCID010000003">
    <property type="protein sequence ID" value="MDA0136351.1"/>
    <property type="molecule type" value="Genomic_DNA"/>
</dbReference>
<keyword evidence="1" id="KW-0805">Transcription regulation</keyword>
<evidence type="ECO:0000313" key="6">
    <source>
        <dbReference type="EMBL" id="MDA0136351.1"/>
    </source>
</evidence>
<evidence type="ECO:0000256" key="3">
    <source>
        <dbReference type="ARBA" id="ARBA00023163"/>
    </source>
</evidence>
<dbReference type="InterPro" id="IPR049445">
    <property type="entry name" value="TetR_SbtR-like_C"/>
</dbReference>
<dbReference type="PANTHER" id="PTHR30055:SF234">
    <property type="entry name" value="HTH-TYPE TRANSCRIPTIONAL REGULATOR BETI"/>
    <property type="match status" value="1"/>
</dbReference>
<dbReference type="PANTHER" id="PTHR30055">
    <property type="entry name" value="HTH-TYPE TRANSCRIPTIONAL REGULATOR RUTR"/>
    <property type="match status" value="1"/>
</dbReference>
<dbReference type="RefSeq" id="WP_202955496.1">
    <property type="nucleotide sequence ID" value="NZ_JAPCID010000003.1"/>
</dbReference>
<dbReference type="Pfam" id="PF00440">
    <property type="entry name" value="TetR_N"/>
    <property type="match status" value="1"/>
</dbReference>
<keyword evidence="3" id="KW-0804">Transcription</keyword>
<dbReference type="SUPFAM" id="SSF46689">
    <property type="entry name" value="Homeodomain-like"/>
    <property type="match status" value="1"/>
</dbReference>